<dbReference type="InterPro" id="IPR023772">
    <property type="entry name" value="DNA-bd_HTH_TetR-type_CS"/>
</dbReference>
<dbReference type="InterPro" id="IPR036271">
    <property type="entry name" value="Tet_transcr_reg_TetR-rel_C_sf"/>
</dbReference>
<dbReference type="SUPFAM" id="SSF48498">
    <property type="entry name" value="Tetracyclin repressor-like, C-terminal domain"/>
    <property type="match status" value="1"/>
</dbReference>
<dbReference type="PROSITE" id="PS01081">
    <property type="entry name" value="HTH_TETR_1"/>
    <property type="match status" value="1"/>
</dbReference>
<evidence type="ECO:0000256" key="2">
    <source>
        <dbReference type="PROSITE-ProRule" id="PRU00335"/>
    </source>
</evidence>
<reference evidence="4 5" key="1">
    <citation type="submission" date="2024-11" db="EMBL/GenBank/DDBJ databases">
        <authorList>
            <person name="Heng Y.C."/>
            <person name="Lim A.C.H."/>
            <person name="Lee J.K.Y."/>
            <person name="Kittelmann S."/>
        </authorList>
    </citation>
    <scope>NUCLEOTIDE SEQUENCE [LARGE SCALE GENOMIC DNA]</scope>
    <source>
        <strain evidence="4 5">WILCCON 0114</strain>
    </source>
</reference>
<dbReference type="Gene3D" id="1.10.10.60">
    <property type="entry name" value="Homeodomain-like"/>
    <property type="match status" value="1"/>
</dbReference>
<dbReference type="PROSITE" id="PS50977">
    <property type="entry name" value="HTH_TETR_2"/>
    <property type="match status" value="1"/>
</dbReference>
<evidence type="ECO:0000256" key="1">
    <source>
        <dbReference type="ARBA" id="ARBA00023125"/>
    </source>
</evidence>
<name>A0ABW8TIZ0_9CLOT</name>
<sequence length="208" mass="24058">MEKFFALPIEKQNTIIDAALKCFANNGYKKTSVSDIASSAGISKAMVFHYFGTKKALYLYLIDSCSKAIMDEIYKKFDNTITDFFDRIMISANIKVSVMKKHPAIFLFLNSVYFETDEEVKGDMQSIFEKAEGFRNKIALDGIDTSKFKAGIDPKLVMKMLVWLAEGYTSELSNKINVETNFDEFFKEYYECMDLIKNNFYKEEYIKK</sequence>
<organism evidence="4 5">
    <name type="scientific">Clostridium neuense</name>
    <dbReference type="NCBI Taxonomy" id="1728934"/>
    <lineage>
        <taxon>Bacteria</taxon>
        <taxon>Bacillati</taxon>
        <taxon>Bacillota</taxon>
        <taxon>Clostridia</taxon>
        <taxon>Eubacteriales</taxon>
        <taxon>Clostridiaceae</taxon>
        <taxon>Clostridium</taxon>
    </lineage>
</organism>
<dbReference type="SUPFAM" id="SSF46689">
    <property type="entry name" value="Homeodomain-like"/>
    <property type="match status" value="1"/>
</dbReference>
<accession>A0ABW8TIZ0</accession>
<evidence type="ECO:0000313" key="4">
    <source>
        <dbReference type="EMBL" id="MFL0252528.1"/>
    </source>
</evidence>
<dbReference type="Pfam" id="PF00440">
    <property type="entry name" value="TetR_N"/>
    <property type="match status" value="1"/>
</dbReference>
<dbReference type="InterPro" id="IPR001647">
    <property type="entry name" value="HTH_TetR"/>
</dbReference>
<keyword evidence="1 2" id="KW-0238">DNA-binding</keyword>
<dbReference type="PANTHER" id="PTHR43479:SF11">
    <property type="entry name" value="ACREF_ENVCD OPERON REPRESSOR-RELATED"/>
    <property type="match status" value="1"/>
</dbReference>
<dbReference type="InterPro" id="IPR050624">
    <property type="entry name" value="HTH-type_Tx_Regulator"/>
</dbReference>
<dbReference type="Proteomes" id="UP001623592">
    <property type="component" value="Unassembled WGS sequence"/>
</dbReference>
<dbReference type="RefSeq" id="WP_406789182.1">
    <property type="nucleotide sequence ID" value="NZ_JBJIAA010000018.1"/>
</dbReference>
<dbReference type="Gene3D" id="1.10.357.10">
    <property type="entry name" value="Tetracycline Repressor, domain 2"/>
    <property type="match status" value="1"/>
</dbReference>
<evidence type="ECO:0000259" key="3">
    <source>
        <dbReference type="PROSITE" id="PS50977"/>
    </source>
</evidence>
<dbReference type="EMBL" id="JBJIAA010000018">
    <property type="protein sequence ID" value="MFL0252528.1"/>
    <property type="molecule type" value="Genomic_DNA"/>
</dbReference>
<feature type="domain" description="HTH tetR-type" evidence="3">
    <location>
        <begin position="9"/>
        <end position="69"/>
    </location>
</feature>
<gene>
    <name evidence="4" type="ORF">ACJDT4_19120</name>
</gene>
<protein>
    <submittedName>
        <fullName evidence="4">TetR/AcrR family transcriptional regulator</fullName>
    </submittedName>
</protein>
<dbReference type="PRINTS" id="PR00455">
    <property type="entry name" value="HTHTETR"/>
</dbReference>
<dbReference type="PANTHER" id="PTHR43479">
    <property type="entry name" value="ACREF/ENVCD OPERON REPRESSOR-RELATED"/>
    <property type="match status" value="1"/>
</dbReference>
<comment type="caution">
    <text evidence="4">The sequence shown here is derived from an EMBL/GenBank/DDBJ whole genome shotgun (WGS) entry which is preliminary data.</text>
</comment>
<feature type="DNA-binding region" description="H-T-H motif" evidence="2">
    <location>
        <begin position="32"/>
        <end position="51"/>
    </location>
</feature>
<keyword evidence="5" id="KW-1185">Reference proteome</keyword>
<evidence type="ECO:0000313" key="5">
    <source>
        <dbReference type="Proteomes" id="UP001623592"/>
    </source>
</evidence>
<dbReference type="InterPro" id="IPR009057">
    <property type="entry name" value="Homeodomain-like_sf"/>
</dbReference>
<proteinExistence type="predicted"/>